<dbReference type="Pfam" id="PF13711">
    <property type="entry name" value="DUF4160"/>
    <property type="match status" value="1"/>
</dbReference>
<sequence length="89" mass="9977">MFSISAGDVMGRLYQFGKAVITIYGNDHLPPHFHVLTPDDEALVEIATLRILAGSLPGRVEREALAWARAHLNTIRAEWNRINPRFPIA</sequence>
<accession>A0ABU9ZLE3</accession>
<name>A0ABU9ZLE3_9HYPH</name>
<dbReference type="RefSeq" id="WP_246750697.1">
    <property type="nucleotide sequence ID" value="NZ_JACWCW010000009.1"/>
</dbReference>
<protein>
    <submittedName>
        <fullName evidence="1">DUF4160 domain-containing protein</fullName>
    </submittedName>
</protein>
<reference evidence="1 2" key="1">
    <citation type="journal article" date="2023" name="PLoS ONE">
        <title>Complete genome assembly of Hawai'i environmental nontuberculous mycobacteria reveals unexpected co-isolation with methylobacteria.</title>
        <authorList>
            <person name="Hendrix J."/>
            <person name="Epperson L.E."/>
            <person name="Tong E.I."/>
            <person name="Chan Y.L."/>
            <person name="Hasan N.A."/>
            <person name="Dawrs S.N."/>
            <person name="Norton G.J."/>
            <person name="Virdi R."/>
            <person name="Crooks J.L."/>
            <person name="Chan E.D."/>
            <person name="Honda J.R."/>
            <person name="Strong M."/>
        </authorList>
    </citation>
    <scope>NUCLEOTIDE SEQUENCE [LARGE SCALE GENOMIC DNA]</scope>
    <source>
        <strain evidence="1 2">NJH_HI01</strain>
    </source>
</reference>
<keyword evidence="2" id="KW-1185">Reference proteome</keyword>
<dbReference type="EMBL" id="JAQYXL010000001">
    <property type="protein sequence ID" value="MEN3231460.1"/>
    <property type="molecule type" value="Genomic_DNA"/>
</dbReference>
<organism evidence="1 2">
    <name type="scientific">Methylorubrum rhodesianum</name>
    <dbReference type="NCBI Taxonomy" id="29427"/>
    <lineage>
        <taxon>Bacteria</taxon>
        <taxon>Pseudomonadati</taxon>
        <taxon>Pseudomonadota</taxon>
        <taxon>Alphaproteobacteria</taxon>
        <taxon>Hyphomicrobiales</taxon>
        <taxon>Methylobacteriaceae</taxon>
        <taxon>Methylorubrum</taxon>
    </lineage>
</organism>
<evidence type="ECO:0000313" key="2">
    <source>
        <dbReference type="Proteomes" id="UP001404845"/>
    </source>
</evidence>
<evidence type="ECO:0000313" key="1">
    <source>
        <dbReference type="EMBL" id="MEN3231460.1"/>
    </source>
</evidence>
<comment type="caution">
    <text evidence="1">The sequence shown here is derived from an EMBL/GenBank/DDBJ whole genome shotgun (WGS) entry which is preliminary data.</text>
</comment>
<dbReference type="Proteomes" id="UP001404845">
    <property type="component" value="Unassembled WGS sequence"/>
</dbReference>
<gene>
    <name evidence="1" type="ORF">PUR21_28170</name>
</gene>
<dbReference type="InterPro" id="IPR025427">
    <property type="entry name" value="DUF4160"/>
</dbReference>
<proteinExistence type="predicted"/>